<feature type="compositionally biased region" description="Acidic residues" evidence="2">
    <location>
        <begin position="220"/>
        <end position="251"/>
    </location>
</feature>
<feature type="domain" description="Caprin-1 dimerization" evidence="3">
    <location>
        <begin position="100"/>
        <end position="214"/>
    </location>
</feature>
<dbReference type="InterPro" id="IPR041637">
    <property type="entry name" value="Caprin-1_dimer"/>
</dbReference>
<keyword evidence="5" id="KW-1185">Reference proteome</keyword>
<evidence type="ECO:0000313" key="4">
    <source>
        <dbReference type="EMBL" id="KAK2569075.1"/>
    </source>
</evidence>
<dbReference type="Proteomes" id="UP001249851">
    <property type="component" value="Unassembled WGS sequence"/>
</dbReference>
<feature type="region of interest" description="Disordered" evidence="2">
    <location>
        <begin position="303"/>
        <end position="451"/>
    </location>
</feature>
<dbReference type="AlphaFoldDB" id="A0AAD9VCN2"/>
<gene>
    <name evidence="4" type="ORF">P5673_005959</name>
</gene>
<dbReference type="PANTHER" id="PTHR22922:SF19">
    <property type="entry name" value="CAPRIN HOMOLOG"/>
    <property type="match status" value="1"/>
</dbReference>
<reference evidence="4" key="1">
    <citation type="journal article" date="2023" name="G3 (Bethesda)">
        <title>Whole genome assembly and annotation of the endangered Caribbean coral Acropora cervicornis.</title>
        <authorList>
            <person name="Selwyn J.D."/>
            <person name="Vollmer S.V."/>
        </authorList>
    </citation>
    <scope>NUCLEOTIDE SEQUENCE</scope>
    <source>
        <strain evidence="4">K2</strain>
    </source>
</reference>
<dbReference type="InterPro" id="IPR028816">
    <property type="entry name" value="Caprin"/>
</dbReference>
<organism evidence="4 5">
    <name type="scientific">Acropora cervicornis</name>
    <name type="common">Staghorn coral</name>
    <dbReference type="NCBI Taxonomy" id="6130"/>
    <lineage>
        <taxon>Eukaryota</taxon>
        <taxon>Metazoa</taxon>
        <taxon>Cnidaria</taxon>
        <taxon>Anthozoa</taxon>
        <taxon>Hexacorallia</taxon>
        <taxon>Scleractinia</taxon>
        <taxon>Astrocoeniina</taxon>
        <taxon>Acroporidae</taxon>
        <taxon>Acropora</taxon>
    </lineage>
</organism>
<dbReference type="GO" id="GO:0005737">
    <property type="term" value="C:cytoplasm"/>
    <property type="evidence" value="ECO:0007669"/>
    <property type="project" value="TreeGrafter"/>
</dbReference>
<evidence type="ECO:0000256" key="2">
    <source>
        <dbReference type="SAM" id="MobiDB-lite"/>
    </source>
</evidence>
<name>A0AAD9VCN2_ACRCE</name>
<reference evidence="4" key="2">
    <citation type="journal article" date="2023" name="Science">
        <title>Genomic signatures of disease resistance in endangered staghorn corals.</title>
        <authorList>
            <person name="Vollmer S.V."/>
            <person name="Selwyn J.D."/>
            <person name="Despard B.A."/>
            <person name="Roesel C.L."/>
        </authorList>
    </citation>
    <scope>NUCLEOTIDE SEQUENCE</scope>
    <source>
        <strain evidence="4">K2</strain>
    </source>
</reference>
<feature type="compositionally biased region" description="Gly residues" evidence="2">
    <location>
        <begin position="385"/>
        <end position="395"/>
    </location>
</feature>
<feature type="region of interest" description="Disordered" evidence="2">
    <location>
        <begin position="216"/>
        <end position="269"/>
    </location>
</feature>
<proteinExistence type="inferred from homology"/>
<comment type="similarity">
    <text evidence="1">Belongs to the caprin family.</text>
</comment>
<dbReference type="GO" id="GO:0003723">
    <property type="term" value="F:RNA binding"/>
    <property type="evidence" value="ECO:0007669"/>
    <property type="project" value="TreeGrafter"/>
</dbReference>
<evidence type="ECO:0000256" key="1">
    <source>
        <dbReference type="ARBA" id="ARBA00007950"/>
    </source>
</evidence>
<dbReference type="PANTHER" id="PTHR22922">
    <property type="entry name" value="GPI-ANCHORED PROTEIN P137"/>
    <property type="match status" value="1"/>
</dbReference>
<sequence>MPSASSKSSLQPPASMENNDIAEDMVQVLTRKLRNMERRKWKLDSYKKQVEEGKVLNDDQINAVGQLDNLKLNLDFGRELLKSFTDHLTEHQKLQAKLAKKESAMQRENDIAKVCQVLELQSLMDNLSEDVRADFLSGTNGAVEVTAESFDQIDEFYKLITPNPDDEKPMKEQQRSASEHIVKFMNSNSGPVVGTTYKLLNELVTSIKDCAYFDPSKASEEEEEEEEEEEAALEAEEGAVEDEDNAQEQEESANKEVPVPEDQAVETINGRTENLLYGDSAMAPDSKDVTTFASNEHGLNFLSESEVESKQQMTAEPLPPVENQTPVTPVEDMGFVAQGEGKGWAEQGAIGNQRNDSGGFDSAQHSNGFSRGSRGGRGGFRRGDGGFFRRGGPPGERGNRRGGRGGFGGNPRGGRGGFGPQQDNYRGTGRGGRGGPPRGGRGGQRGRGPPQ</sequence>
<feature type="region of interest" description="Disordered" evidence="2">
    <location>
        <begin position="1"/>
        <end position="23"/>
    </location>
</feature>
<protein>
    <submittedName>
        <fullName evidence="4">Caprin-1</fullName>
    </submittedName>
</protein>
<accession>A0AAD9VCN2</accession>
<evidence type="ECO:0000259" key="3">
    <source>
        <dbReference type="Pfam" id="PF18293"/>
    </source>
</evidence>
<feature type="compositionally biased region" description="Gly residues" evidence="2">
    <location>
        <begin position="404"/>
        <end position="419"/>
    </location>
</feature>
<feature type="compositionally biased region" description="Gly residues" evidence="2">
    <location>
        <begin position="428"/>
        <end position="451"/>
    </location>
</feature>
<evidence type="ECO:0000313" key="5">
    <source>
        <dbReference type="Proteomes" id="UP001249851"/>
    </source>
</evidence>
<dbReference type="EMBL" id="JARQWQ010000010">
    <property type="protein sequence ID" value="KAK2569075.1"/>
    <property type="molecule type" value="Genomic_DNA"/>
</dbReference>
<dbReference type="Pfam" id="PF18293">
    <property type="entry name" value="Caprin-1_dimer"/>
    <property type="match status" value="1"/>
</dbReference>
<comment type="caution">
    <text evidence="4">The sequence shown here is derived from an EMBL/GenBank/DDBJ whole genome shotgun (WGS) entry which is preliminary data.</text>
</comment>
<feature type="compositionally biased region" description="Polar residues" evidence="2">
    <location>
        <begin position="1"/>
        <end position="18"/>
    </location>
</feature>